<dbReference type="Proteomes" id="UP000265703">
    <property type="component" value="Unassembled WGS sequence"/>
</dbReference>
<reference evidence="2 3" key="1">
    <citation type="submission" date="2018-06" db="EMBL/GenBank/DDBJ databases">
        <title>Comparative genomics reveals the genomic features of Rhizophagus irregularis, R. cerebriforme, R. diaphanum and Gigaspora rosea, and their symbiotic lifestyle signature.</title>
        <authorList>
            <person name="Morin E."/>
            <person name="San Clemente H."/>
            <person name="Chen E.C.H."/>
            <person name="De La Providencia I."/>
            <person name="Hainaut M."/>
            <person name="Kuo A."/>
            <person name="Kohler A."/>
            <person name="Murat C."/>
            <person name="Tang N."/>
            <person name="Roy S."/>
            <person name="Loubradou J."/>
            <person name="Henrissat B."/>
            <person name="Grigoriev I.V."/>
            <person name="Corradi N."/>
            <person name="Roux C."/>
            <person name="Martin F.M."/>
        </authorList>
    </citation>
    <scope>NUCLEOTIDE SEQUENCE [LARGE SCALE GENOMIC DNA]</scope>
    <source>
        <strain evidence="2 3">DAOM 227022</strain>
    </source>
</reference>
<evidence type="ECO:0000313" key="2">
    <source>
        <dbReference type="EMBL" id="RIA81149.1"/>
    </source>
</evidence>
<keyword evidence="3" id="KW-1185">Reference proteome</keyword>
<organism evidence="2 3">
    <name type="scientific">Glomus cerebriforme</name>
    <dbReference type="NCBI Taxonomy" id="658196"/>
    <lineage>
        <taxon>Eukaryota</taxon>
        <taxon>Fungi</taxon>
        <taxon>Fungi incertae sedis</taxon>
        <taxon>Mucoromycota</taxon>
        <taxon>Glomeromycotina</taxon>
        <taxon>Glomeromycetes</taxon>
        <taxon>Glomerales</taxon>
        <taxon>Glomeraceae</taxon>
        <taxon>Glomus</taxon>
    </lineage>
</organism>
<keyword evidence="1" id="KW-0472">Membrane</keyword>
<proteinExistence type="predicted"/>
<dbReference type="AlphaFoldDB" id="A0A397S8K8"/>
<name>A0A397S8K8_9GLOM</name>
<dbReference type="EMBL" id="QKYT01000840">
    <property type="protein sequence ID" value="RIA81149.1"/>
    <property type="molecule type" value="Genomic_DNA"/>
</dbReference>
<comment type="caution">
    <text evidence="2">The sequence shown here is derived from an EMBL/GenBank/DDBJ whole genome shotgun (WGS) entry which is preliminary data.</text>
</comment>
<accession>A0A397S8K8</accession>
<sequence>MKILHHISSLNRRNQYDSEVIDQVHNNINNNKRQNYNNNDNSINYIQTITSTNISPDYKVYGPDNSFESGLSWKIPAILVLVWTVILILVVFLFIIKKTVFAKFNLQPVTNQNRHIPNVNPENEWMIASFEEDDSEDVPLSTDISRDSHD</sequence>
<evidence type="ECO:0000313" key="3">
    <source>
        <dbReference type="Proteomes" id="UP000265703"/>
    </source>
</evidence>
<dbReference type="OrthoDB" id="2363284at2759"/>
<keyword evidence="1" id="KW-1133">Transmembrane helix</keyword>
<keyword evidence="1" id="KW-0812">Transmembrane</keyword>
<gene>
    <name evidence="2" type="ORF">C1645_837451</name>
</gene>
<feature type="transmembrane region" description="Helical" evidence="1">
    <location>
        <begin position="75"/>
        <end position="96"/>
    </location>
</feature>
<protein>
    <submittedName>
        <fullName evidence="2">Uncharacterized protein</fullName>
    </submittedName>
</protein>
<evidence type="ECO:0000256" key="1">
    <source>
        <dbReference type="SAM" id="Phobius"/>
    </source>
</evidence>